<feature type="transmembrane region" description="Helical" evidence="6">
    <location>
        <begin position="25"/>
        <end position="46"/>
    </location>
</feature>
<keyword evidence="4 6" id="KW-1133">Transmembrane helix</keyword>
<feature type="transmembrane region" description="Helical" evidence="6">
    <location>
        <begin position="58"/>
        <end position="83"/>
    </location>
</feature>
<evidence type="ECO:0000256" key="6">
    <source>
        <dbReference type="SAM" id="Phobius"/>
    </source>
</evidence>
<dbReference type="PANTHER" id="PTHR12677:SF59">
    <property type="entry name" value="GOLGI APPARATUS MEMBRANE PROTEIN TVP38-RELATED"/>
    <property type="match status" value="1"/>
</dbReference>
<dbReference type="PANTHER" id="PTHR12677">
    <property type="entry name" value="GOLGI APPARATUS MEMBRANE PROTEIN TVP38-RELATED"/>
    <property type="match status" value="1"/>
</dbReference>
<dbReference type="Proteomes" id="UP000011550">
    <property type="component" value="Unassembled WGS sequence"/>
</dbReference>
<dbReference type="Pfam" id="PF09335">
    <property type="entry name" value="VTT_dom"/>
    <property type="match status" value="1"/>
</dbReference>
<gene>
    <name evidence="8" type="ORF">C440_15054</name>
</gene>
<evidence type="ECO:0000256" key="4">
    <source>
        <dbReference type="ARBA" id="ARBA00022989"/>
    </source>
</evidence>
<dbReference type="AlphaFoldDB" id="M0I721"/>
<comment type="caution">
    <text evidence="8">The sequence shown here is derived from an EMBL/GenBank/DDBJ whole genome shotgun (WGS) entry which is preliminary data.</text>
</comment>
<keyword evidence="5 6" id="KW-0472">Membrane</keyword>
<feature type="transmembrane region" description="Helical" evidence="6">
    <location>
        <begin position="103"/>
        <end position="124"/>
    </location>
</feature>
<keyword evidence="9" id="KW-1185">Reference proteome</keyword>
<dbReference type="InterPro" id="IPR015414">
    <property type="entry name" value="TMEM64"/>
</dbReference>
<keyword evidence="3 6" id="KW-0812">Transmembrane</keyword>
<dbReference type="EMBL" id="AOLN01000018">
    <property type="protein sequence ID" value="ELZ91643.1"/>
    <property type="molecule type" value="Genomic_DNA"/>
</dbReference>
<dbReference type="STRING" id="662479.C440_15054"/>
<evidence type="ECO:0000259" key="7">
    <source>
        <dbReference type="Pfam" id="PF09335"/>
    </source>
</evidence>
<name>M0I721_9EURY</name>
<evidence type="ECO:0000313" key="9">
    <source>
        <dbReference type="Proteomes" id="UP000011550"/>
    </source>
</evidence>
<protein>
    <recommendedName>
        <fullName evidence="7">VTT domain-containing protein</fullName>
    </recommendedName>
</protein>
<evidence type="ECO:0000256" key="2">
    <source>
        <dbReference type="ARBA" id="ARBA00022475"/>
    </source>
</evidence>
<evidence type="ECO:0000256" key="5">
    <source>
        <dbReference type="ARBA" id="ARBA00023136"/>
    </source>
</evidence>
<sequence length="245" mass="25703">MAVVMSSVFRVPVLFESAADRWRTILFATILVAVAVLGGSVLVEQFPFLADPRALRTWLLGYGAVAPLAFIAVQIAQVLVAPVPGQALGFASGYLFGALWGTLYSMVGIVVGTALAISLARLFGRPYVERVITADALASFDGMMANHGLAVIFLVFLVPGLPDDALCFAAGLTDIPVRRIVLVAAIGRFPGFFLVNSAGAAAADGDPFLTAVLLTLLVAASVLGYLYRDQLLSAVSTVTTRTLGR</sequence>
<accession>M0I721</accession>
<organism evidence="8 9">
    <name type="scientific">Haloferax mucosum ATCC BAA-1512</name>
    <dbReference type="NCBI Taxonomy" id="662479"/>
    <lineage>
        <taxon>Archaea</taxon>
        <taxon>Methanobacteriati</taxon>
        <taxon>Methanobacteriota</taxon>
        <taxon>Stenosarchaea group</taxon>
        <taxon>Halobacteria</taxon>
        <taxon>Halobacteriales</taxon>
        <taxon>Haloferacaceae</taxon>
        <taxon>Haloferax</taxon>
    </lineage>
</organism>
<evidence type="ECO:0000313" key="8">
    <source>
        <dbReference type="EMBL" id="ELZ91643.1"/>
    </source>
</evidence>
<comment type="subcellular location">
    <subcellularLocation>
        <location evidence="1">Cell membrane</location>
        <topology evidence="1">Multi-pass membrane protein</topology>
    </subcellularLocation>
</comment>
<reference evidence="8 9" key="1">
    <citation type="journal article" date="2014" name="PLoS Genet.">
        <title>Phylogenetically driven sequencing of extremely halophilic archaea reveals strategies for static and dynamic osmo-response.</title>
        <authorList>
            <person name="Becker E.A."/>
            <person name="Seitzer P.M."/>
            <person name="Tritt A."/>
            <person name="Larsen D."/>
            <person name="Krusor M."/>
            <person name="Yao A.I."/>
            <person name="Wu D."/>
            <person name="Madern D."/>
            <person name="Eisen J.A."/>
            <person name="Darling A.E."/>
            <person name="Facciotti M.T."/>
        </authorList>
    </citation>
    <scope>NUCLEOTIDE SEQUENCE [LARGE SCALE GENOMIC DNA]</scope>
    <source>
        <strain evidence="8 9">ATCC BAA-1512</strain>
    </source>
</reference>
<feature type="transmembrane region" description="Helical" evidence="6">
    <location>
        <begin position="136"/>
        <end position="157"/>
    </location>
</feature>
<dbReference type="GO" id="GO:0005886">
    <property type="term" value="C:plasma membrane"/>
    <property type="evidence" value="ECO:0007669"/>
    <property type="project" value="UniProtKB-SubCell"/>
</dbReference>
<evidence type="ECO:0000256" key="1">
    <source>
        <dbReference type="ARBA" id="ARBA00004651"/>
    </source>
</evidence>
<dbReference type="InterPro" id="IPR032816">
    <property type="entry name" value="VTT_dom"/>
</dbReference>
<feature type="transmembrane region" description="Helical" evidence="6">
    <location>
        <begin position="208"/>
        <end position="227"/>
    </location>
</feature>
<feature type="domain" description="VTT" evidence="7">
    <location>
        <begin position="83"/>
        <end position="200"/>
    </location>
</feature>
<proteinExistence type="predicted"/>
<dbReference type="PATRIC" id="fig|662479.7.peg.3052"/>
<evidence type="ECO:0000256" key="3">
    <source>
        <dbReference type="ARBA" id="ARBA00022692"/>
    </source>
</evidence>
<keyword evidence="2" id="KW-1003">Cell membrane</keyword>